<feature type="domain" description="Carbohydrate kinase FGGY N-terminal" evidence="4">
    <location>
        <begin position="6"/>
        <end position="253"/>
    </location>
</feature>
<dbReference type="Gene3D" id="3.30.420.40">
    <property type="match status" value="2"/>
</dbReference>
<dbReference type="SUPFAM" id="SSF53067">
    <property type="entry name" value="Actin-like ATPase domain"/>
    <property type="match status" value="2"/>
</dbReference>
<feature type="domain" description="Carbohydrate kinase FGGY C-terminal" evidence="5">
    <location>
        <begin position="266"/>
        <end position="457"/>
    </location>
</feature>
<dbReference type="CDD" id="cd07779">
    <property type="entry name" value="ASKHA_NBD_FGGY_YgcE-like"/>
    <property type="match status" value="1"/>
</dbReference>
<evidence type="ECO:0000256" key="3">
    <source>
        <dbReference type="ARBA" id="ARBA00022777"/>
    </source>
</evidence>
<dbReference type="PANTHER" id="PTHR43095">
    <property type="entry name" value="SUGAR KINASE"/>
    <property type="match status" value="1"/>
</dbReference>
<gene>
    <name evidence="6" type="ORF">DEH80_05005</name>
</gene>
<evidence type="ECO:0000259" key="5">
    <source>
        <dbReference type="Pfam" id="PF02782"/>
    </source>
</evidence>
<evidence type="ECO:0000313" key="7">
    <source>
        <dbReference type="Proteomes" id="UP000251800"/>
    </source>
</evidence>
<dbReference type="EMBL" id="QEQK01000004">
    <property type="protein sequence ID" value="PWN56787.1"/>
    <property type="molecule type" value="Genomic_DNA"/>
</dbReference>
<evidence type="ECO:0000256" key="1">
    <source>
        <dbReference type="ARBA" id="ARBA00009156"/>
    </source>
</evidence>
<name>A0A363UMZ4_9GAMM</name>
<sequence>MRDQHVLALDVGTQSARAIVFDARGRLVASAQTAFEPYQSPHPGWAEQAPEVYWDAICESCQRVWAQPEAHPGRIAAVSLTTQRGSVVCLDAQGQPLRPAILWLDKRMQPGLGNVPGPWGWLFRALGVEETIAQFRADAECNWLAAQEPDTWARTRHFLFLSGYLSLRLTGQIRDSVGCQVGYVPFDYQRQRWAHRMDWKWRAVCVRAAQLPELVPVGKPLGRLTPEAAAALGLRADLPLIAAAGDKACEVLGSGALSPDTACLGYGTTATINTVSPRYHEVIRYLPAYPAAVPGHFNTEVQIFRGFWMVSWFKEEFGAAERALAASAGLPTEAVLDDQVRDIAPGCDGLMLQPYWSPGVREPGPEARGAIIGFSDVHTRAHLYRAILEGLAYALRHGRERIERSTRQPIHRLRVAGGGSQSDVAMQITADVFGLPAERPHVYEASALGAAICAAVGVGLHPDYRTAVRAMTHVGDVFEPEPASVATYDELYRRVYARMYRRMRPLYRQLARTAVAG</sequence>
<dbReference type="GO" id="GO:0016301">
    <property type="term" value="F:kinase activity"/>
    <property type="evidence" value="ECO:0007669"/>
    <property type="project" value="UniProtKB-KW"/>
</dbReference>
<keyword evidence="3 6" id="KW-0418">Kinase</keyword>
<dbReference type="PANTHER" id="PTHR43095:SF5">
    <property type="entry name" value="XYLULOSE KINASE"/>
    <property type="match status" value="1"/>
</dbReference>
<accession>A0A363UMZ4</accession>
<dbReference type="GO" id="GO:0005975">
    <property type="term" value="P:carbohydrate metabolic process"/>
    <property type="evidence" value="ECO:0007669"/>
    <property type="project" value="InterPro"/>
</dbReference>
<protein>
    <submittedName>
        <fullName evidence="6">Carbohydrate kinase</fullName>
    </submittedName>
</protein>
<evidence type="ECO:0000313" key="6">
    <source>
        <dbReference type="EMBL" id="PWN56787.1"/>
    </source>
</evidence>
<keyword evidence="2" id="KW-0808">Transferase</keyword>
<dbReference type="Proteomes" id="UP000251800">
    <property type="component" value="Unassembled WGS sequence"/>
</dbReference>
<comment type="caution">
    <text evidence="6">The sequence shown here is derived from an EMBL/GenBank/DDBJ whole genome shotgun (WGS) entry which is preliminary data.</text>
</comment>
<dbReference type="OrthoDB" id="9805576at2"/>
<dbReference type="PIRSF" id="PIRSF000538">
    <property type="entry name" value="GlpK"/>
    <property type="match status" value="1"/>
</dbReference>
<dbReference type="InterPro" id="IPR018484">
    <property type="entry name" value="FGGY_N"/>
</dbReference>
<organism evidence="6 7">
    <name type="scientific">Abyssibacter profundi</name>
    <dbReference type="NCBI Taxonomy" id="2182787"/>
    <lineage>
        <taxon>Bacteria</taxon>
        <taxon>Pseudomonadati</taxon>
        <taxon>Pseudomonadota</taxon>
        <taxon>Gammaproteobacteria</taxon>
        <taxon>Chromatiales</taxon>
        <taxon>Oceanococcaceae</taxon>
        <taxon>Abyssibacter</taxon>
    </lineage>
</organism>
<dbReference type="InterPro" id="IPR050406">
    <property type="entry name" value="FGGY_Carb_Kinase"/>
</dbReference>
<reference evidence="6 7" key="1">
    <citation type="submission" date="2018-05" db="EMBL/GenBank/DDBJ databases">
        <title>Abyssibacter profundi OUC007T gen. nov., sp. nov, a marine bacterium isolated from seawater of the Mariana Trench.</title>
        <authorList>
            <person name="Zhou S."/>
        </authorList>
    </citation>
    <scope>NUCLEOTIDE SEQUENCE [LARGE SCALE GENOMIC DNA]</scope>
    <source>
        <strain evidence="6 7">OUC007</strain>
    </source>
</reference>
<dbReference type="RefSeq" id="WP_109719385.1">
    <property type="nucleotide sequence ID" value="NZ_QEQK01000004.1"/>
</dbReference>
<evidence type="ECO:0000259" key="4">
    <source>
        <dbReference type="Pfam" id="PF00370"/>
    </source>
</evidence>
<comment type="similarity">
    <text evidence="1">Belongs to the FGGY kinase family.</text>
</comment>
<proteinExistence type="inferred from homology"/>
<dbReference type="InterPro" id="IPR018485">
    <property type="entry name" value="FGGY_C"/>
</dbReference>
<keyword evidence="7" id="KW-1185">Reference proteome</keyword>
<dbReference type="Pfam" id="PF02782">
    <property type="entry name" value="FGGY_C"/>
    <property type="match status" value="1"/>
</dbReference>
<dbReference type="InterPro" id="IPR000577">
    <property type="entry name" value="Carb_kinase_FGGY"/>
</dbReference>
<dbReference type="AlphaFoldDB" id="A0A363UMZ4"/>
<evidence type="ECO:0000256" key="2">
    <source>
        <dbReference type="ARBA" id="ARBA00022679"/>
    </source>
</evidence>
<dbReference type="Pfam" id="PF00370">
    <property type="entry name" value="FGGY_N"/>
    <property type="match status" value="1"/>
</dbReference>
<dbReference type="InterPro" id="IPR043129">
    <property type="entry name" value="ATPase_NBD"/>
</dbReference>